<evidence type="ECO:0000313" key="2">
    <source>
        <dbReference type="EMBL" id="MEI4771413.1"/>
    </source>
</evidence>
<protein>
    <recommendedName>
        <fullName evidence="4">Type II secretion system protein</fullName>
    </recommendedName>
</protein>
<accession>A0ABU8F8S2</accession>
<reference evidence="2 3" key="1">
    <citation type="submission" date="2024-01" db="EMBL/GenBank/DDBJ databases">
        <title>Seven novel Bacillus-like species.</title>
        <authorList>
            <person name="Liu G."/>
        </authorList>
    </citation>
    <scope>NUCLEOTIDE SEQUENCE [LARGE SCALE GENOMIC DNA]</scope>
    <source>
        <strain evidence="2 3">FJAT-51614</strain>
    </source>
</reference>
<comment type="caution">
    <text evidence="2">The sequence shown here is derived from an EMBL/GenBank/DDBJ whole genome shotgun (WGS) entry which is preliminary data.</text>
</comment>
<keyword evidence="1" id="KW-1133">Transmembrane helix</keyword>
<sequence length="102" mass="11675">MINSKGFSWPETIVALSVIFLIATTLLPLLSNMVVLLEEKKRKYHSSVVIKEGVKMYIEENLLDGSMRIDEIEYTFSIDGQQICVNYEGMTEEKMNCLSISY</sequence>
<gene>
    <name evidence="2" type="ORF">WAX74_17440</name>
</gene>
<keyword evidence="1" id="KW-0812">Transmembrane</keyword>
<evidence type="ECO:0000256" key="1">
    <source>
        <dbReference type="SAM" id="Phobius"/>
    </source>
</evidence>
<organism evidence="2 3">
    <name type="scientific">Psychrobacillus mangrovi</name>
    <dbReference type="NCBI Taxonomy" id="3117745"/>
    <lineage>
        <taxon>Bacteria</taxon>
        <taxon>Bacillati</taxon>
        <taxon>Bacillota</taxon>
        <taxon>Bacilli</taxon>
        <taxon>Bacillales</taxon>
        <taxon>Bacillaceae</taxon>
        <taxon>Psychrobacillus</taxon>
    </lineage>
</organism>
<evidence type="ECO:0008006" key="4">
    <source>
        <dbReference type="Google" id="ProtNLM"/>
    </source>
</evidence>
<feature type="transmembrane region" description="Helical" evidence="1">
    <location>
        <begin position="12"/>
        <end position="37"/>
    </location>
</feature>
<name>A0ABU8F8S2_9BACI</name>
<dbReference type="Proteomes" id="UP001364890">
    <property type="component" value="Unassembled WGS sequence"/>
</dbReference>
<dbReference type="EMBL" id="JBAWSY010000019">
    <property type="protein sequence ID" value="MEI4771413.1"/>
    <property type="molecule type" value="Genomic_DNA"/>
</dbReference>
<evidence type="ECO:0000313" key="3">
    <source>
        <dbReference type="Proteomes" id="UP001364890"/>
    </source>
</evidence>
<keyword evidence="3" id="KW-1185">Reference proteome</keyword>
<proteinExistence type="predicted"/>
<keyword evidence="1" id="KW-0472">Membrane</keyword>
<dbReference type="RefSeq" id="WP_336498961.1">
    <property type="nucleotide sequence ID" value="NZ_JBAWSY010000019.1"/>
</dbReference>